<sequence>MTSLHNKLAASSPIPSFLNKHLGLRSRARPHLSALTRIPPYRGSRAASFVRKRNAEQGRVAPEGAVTYLVQLTVVRRAAGRRKAYQREMRSENNSIGHRNSETTFTEPLPAGLLVQYASIAASCRQRRRLYSSPPVLSPAATNQGGITWARISYQPCVAEV</sequence>
<comment type="caution">
    <text evidence="1">The sequence shown here is derived from an EMBL/GenBank/DDBJ whole genome shotgun (WGS) entry which is preliminary data.</text>
</comment>
<evidence type="ECO:0000313" key="1">
    <source>
        <dbReference type="EMBL" id="TFY66238.1"/>
    </source>
</evidence>
<dbReference type="EMBL" id="SEOQ01000264">
    <property type="protein sequence ID" value="TFY66238.1"/>
    <property type="molecule type" value="Genomic_DNA"/>
</dbReference>
<proteinExistence type="predicted"/>
<protein>
    <submittedName>
        <fullName evidence="1">Uncharacterized protein</fullName>
    </submittedName>
</protein>
<keyword evidence="2" id="KW-1185">Reference proteome</keyword>
<evidence type="ECO:0000313" key="2">
    <source>
        <dbReference type="Proteomes" id="UP000298327"/>
    </source>
</evidence>
<reference evidence="1 2" key="1">
    <citation type="submission" date="2019-02" db="EMBL/GenBank/DDBJ databases">
        <title>Genome sequencing of the rare red list fungi Dentipellis fragilis.</title>
        <authorList>
            <person name="Buettner E."/>
            <person name="Kellner H."/>
        </authorList>
    </citation>
    <scope>NUCLEOTIDE SEQUENCE [LARGE SCALE GENOMIC DNA]</scope>
    <source>
        <strain evidence="1 2">DSM 105465</strain>
    </source>
</reference>
<name>A0A4Y9YWZ5_9AGAM</name>
<accession>A0A4Y9YWZ5</accession>
<dbReference type="AlphaFoldDB" id="A0A4Y9YWZ5"/>
<organism evidence="1 2">
    <name type="scientific">Dentipellis fragilis</name>
    <dbReference type="NCBI Taxonomy" id="205917"/>
    <lineage>
        <taxon>Eukaryota</taxon>
        <taxon>Fungi</taxon>
        <taxon>Dikarya</taxon>
        <taxon>Basidiomycota</taxon>
        <taxon>Agaricomycotina</taxon>
        <taxon>Agaricomycetes</taxon>
        <taxon>Russulales</taxon>
        <taxon>Hericiaceae</taxon>
        <taxon>Dentipellis</taxon>
    </lineage>
</organism>
<dbReference type="Proteomes" id="UP000298327">
    <property type="component" value="Unassembled WGS sequence"/>
</dbReference>
<gene>
    <name evidence="1" type="ORF">EVG20_g4848</name>
</gene>